<evidence type="ECO:0000313" key="1">
    <source>
        <dbReference type="EMBL" id="RWQ71134.1"/>
    </source>
</evidence>
<sequence length="82" mass="9992">MENKKSSAFLSNYLWKGKDRKQIIEEMELEDYEQKYLDQAMKELIQEEKYNGFELDKRIMLLFEMNEEEDDGFDENDAEYMG</sequence>
<gene>
    <name evidence="1" type="ORF">DR116_0024800</name>
</gene>
<dbReference type="Proteomes" id="UP000253597">
    <property type="component" value="Unassembled WGS sequence"/>
</dbReference>
<dbReference type="AlphaFoldDB" id="A0A9X8NTM6"/>
<organism evidence="1 2">
    <name type="scientific">Bacillus cereus</name>
    <dbReference type="NCBI Taxonomy" id="1396"/>
    <lineage>
        <taxon>Bacteria</taxon>
        <taxon>Bacillati</taxon>
        <taxon>Bacillota</taxon>
        <taxon>Bacilli</taxon>
        <taxon>Bacillales</taxon>
        <taxon>Bacillaceae</taxon>
        <taxon>Bacillus</taxon>
        <taxon>Bacillus cereus group</taxon>
    </lineage>
</organism>
<dbReference type="EMBL" id="QNGD03000014">
    <property type="protein sequence ID" value="RWQ71134.1"/>
    <property type="molecule type" value="Genomic_DNA"/>
</dbReference>
<reference evidence="1 2" key="1">
    <citation type="submission" date="2019-01" db="EMBL/GenBank/DDBJ databases">
        <title>Draft genome sequence of heavy metal resistant Bacillus cereus NWUAB01.</title>
        <authorList>
            <person name="Babalola O."/>
            <person name="Aremu B.R."/>
            <person name="Ayangbenro A.S."/>
        </authorList>
    </citation>
    <scope>NUCLEOTIDE SEQUENCE [LARGE SCALE GENOMIC DNA]</scope>
    <source>
        <strain evidence="1 2">NWUAB01</strain>
    </source>
</reference>
<comment type="caution">
    <text evidence="1">The sequence shown here is derived from an EMBL/GenBank/DDBJ whole genome shotgun (WGS) entry which is preliminary data.</text>
</comment>
<name>A0A9X8NTM6_BACCE</name>
<evidence type="ECO:0000313" key="2">
    <source>
        <dbReference type="Proteomes" id="UP000253597"/>
    </source>
</evidence>
<proteinExistence type="predicted"/>
<protein>
    <submittedName>
        <fullName evidence="1">Uncharacterized protein</fullName>
    </submittedName>
</protein>
<accession>A0A9X8NTM6</accession>